<accession>A0ABU9T5K0</accession>
<proteinExistence type="predicted"/>
<keyword evidence="2" id="KW-1133">Transmembrane helix</keyword>
<name>A0ABU9T5K0_9HYPH</name>
<comment type="caution">
    <text evidence="4">The sequence shown here is derived from an EMBL/GenBank/DDBJ whole genome shotgun (WGS) entry which is preliminary data.</text>
</comment>
<feature type="domain" description="SPOR" evidence="3">
    <location>
        <begin position="683"/>
        <end position="766"/>
    </location>
</feature>
<evidence type="ECO:0000256" key="2">
    <source>
        <dbReference type="SAM" id="Phobius"/>
    </source>
</evidence>
<feature type="compositionally biased region" description="Basic and acidic residues" evidence="1">
    <location>
        <begin position="9"/>
        <end position="18"/>
    </location>
</feature>
<feature type="region of interest" description="Disordered" evidence="1">
    <location>
        <begin position="470"/>
        <end position="549"/>
    </location>
</feature>
<dbReference type="InterPro" id="IPR036680">
    <property type="entry name" value="SPOR-like_sf"/>
</dbReference>
<feature type="region of interest" description="Disordered" evidence="1">
    <location>
        <begin position="1"/>
        <end position="21"/>
    </location>
</feature>
<evidence type="ECO:0000313" key="5">
    <source>
        <dbReference type="Proteomes" id="UP001477870"/>
    </source>
</evidence>
<dbReference type="RefSeq" id="WP_342847914.1">
    <property type="nucleotide sequence ID" value="NZ_JBBMQO010000003.1"/>
</dbReference>
<dbReference type="Gene3D" id="3.30.70.1070">
    <property type="entry name" value="Sporulation related repeat"/>
    <property type="match status" value="1"/>
</dbReference>
<evidence type="ECO:0000256" key="1">
    <source>
        <dbReference type="SAM" id="MobiDB-lite"/>
    </source>
</evidence>
<dbReference type="SUPFAM" id="SSF110997">
    <property type="entry name" value="Sporulation related repeat"/>
    <property type="match status" value="1"/>
</dbReference>
<dbReference type="Pfam" id="PF05036">
    <property type="entry name" value="SPOR"/>
    <property type="match status" value="1"/>
</dbReference>
<dbReference type="EMBL" id="JBBMQO010000003">
    <property type="protein sequence ID" value="MEM5501403.1"/>
    <property type="molecule type" value="Genomic_DNA"/>
</dbReference>
<dbReference type="Proteomes" id="UP001477870">
    <property type="component" value="Unassembled WGS sequence"/>
</dbReference>
<organism evidence="4 5">
    <name type="scientific">Ahrensia kielensis</name>
    <dbReference type="NCBI Taxonomy" id="76980"/>
    <lineage>
        <taxon>Bacteria</taxon>
        <taxon>Pseudomonadati</taxon>
        <taxon>Pseudomonadota</taxon>
        <taxon>Alphaproteobacteria</taxon>
        <taxon>Hyphomicrobiales</taxon>
        <taxon>Ahrensiaceae</taxon>
        <taxon>Ahrensia</taxon>
    </lineage>
</organism>
<gene>
    <name evidence="4" type="ORF">WNY59_07350</name>
</gene>
<dbReference type="PROSITE" id="PS51724">
    <property type="entry name" value="SPOR"/>
    <property type="match status" value="1"/>
</dbReference>
<keyword evidence="2" id="KW-0472">Membrane</keyword>
<evidence type="ECO:0000313" key="4">
    <source>
        <dbReference type="EMBL" id="MEM5501403.1"/>
    </source>
</evidence>
<dbReference type="InterPro" id="IPR007730">
    <property type="entry name" value="SPOR-like_dom"/>
</dbReference>
<feature type="region of interest" description="Disordered" evidence="1">
    <location>
        <begin position="613"/>
        <end position="661"/>
    </location>
</feature>
<feature type="compositionally biased region" description="Polar residues" evidence="1">
    <location>
        <begin position="640"/>
        <end position="651"/>
    </location>
</feature>
<feature type="transmembrane region" description="Helical" evidence="2">
    <location>
        <begin position="429"/>
        <end position="450"/>
    </location>
</feature>
<protein>
    <submittedName>
        <fullName evidence="4">SPOR domain-containing protein</fullName>
    </submittedName>
</protein>
<keyword evidence="2" id="KW-0812">Transmembrane</keyword>
<reference evidence="4 5" key="1">
    <citation type="submission" date="2024-03" db="EMBL/GenBank/DDBJ databases">
        <title>Community enrichment and isolation of bacterial strains for fucoidan degradation.</title>
        <authorList>
            <person name="Sichert A."/>
        </authorList>
    </citation>
    <scope>NUCLEOTIDE SEQUENCE [LARGE SCALE GENOMIC DNA]</scope>
    <source>
        <strain evidence="4 5">AS62</strain>
    </source>
</reference>
<keyword evidence="5" id="KW-1185">Reference proteome</keyword>
<sequence length="766" mass="80495">MIDAATRSVSRDETKDVDINSDDPLFELSRIMGFADEESQSDSSQIDPQIDLEDALLAELSVENYAEAPEESVEPYVEAPEHIAPTVSSLEDELAAMLGGNVSVGTEVPEYAAQVSEELAPLVEEPVSHEFEQAAPEASLDDMDTEASFADMDEELEAIQLQEAIQPATLDDRSYEEPAPLSEPAAESFEQSISVEETAVSEPVAAFDDNALENEFATFFNEDLAETNTDIAPEYASMPEETMIVDEPPLSLSAAVDESISQFDSNIEDNFSQHYEEPVAQADTAGAPVLDTTDMSAFNDGGPVAIDVPQLPDVDSEFSSSFEDDLDIDFDEASLEVDDSWPATTAAVAATSAVAGVSALSRRAGETAMANDDESFDETRFEAELARDIEFVSHDTSNLGNASPDAYDDGFEGAAAGPRYDEPKTVKRGLVVAAVLGCVAIVGAIGIFALSGGGTNSADGPVLVKASSDPVKVAPENPGGKEVPNQDRAVFSESRGVPSQEELVSTSEEPVDIAAVPENALPSSLNGEDLQKGEDRLEPSAQTSASNEAAPFVVAPRKVRTLVVRADGTLVEREVVPTPAPIASQTPATEVASADQAQLGGVPVGEAVNGEDSAVADEPAATPERLTPSEPAAAPALPTRTVQTKTISPSNIAERPKDQPVNIVNPEPTQVAAAPAAPTAATEAAPTPYSVQMASLPTEADAQQSARTLSSKFGNVLGGRDLVIRKAVIEGKGTYYRVRVGANDRAEANGLCERIKSAGGSCFVTR</sequence>
<evidence type="ECO:0000259" key="3">
    <source>
        <dbReference type="PROSITE" id="PS51724"/>
    </source>
</evidence>
<feature type="compositionally biased region" description="Basic and acidic residues" evidence="1">
    <location>
        <begin position="529"/>
        <end position="538"/>
    </location>
</feature>